<accession>A0AA87INR9</accession>
<proteinExistence type="predicted"/>
<sequence>MKSLAKNVKFISIGGNAISVSRIVAVAAPAKRLIQQSRSKGLLVDATSKKTGQFPLWTVTIW</sequence>
<dbReference type="AlphaFoldDB" id="A0AA87INR9"/>
<reference evidence="1 2" key="1">
    <citation type="journal article" date="2012" name="J. Bacteriol.">
        <title>Genome Sequence of the Antarctic Psychrophile Bacterium Planococcus antarcticus DSM 14505.</title>
        <authorList>
            <person name="Margolles A."/>
            <person name="Gueimonde M."/>
            <person name="Sanchez B."/>
        </authorList>
    </citation>
    <scope>NUCLEOTIDE SEQUENCE [LARGE SCALE GENOMIC DNA]</scope>
    <source>
        <strain evidence="1 2">DSM 14505</strain>
    </source>
</reference>
<name>A0AA87INR9_9BACL</name>
<evidence type="ECO:0000313" key="1">
    <source>
        <dbReference type="EMBL" id="EIM07757.1"/>
    </source>
</evidence>
<dbReference type="Proteomes" id="UP000004725">
    <property type="component" value="Unassembled WGS sequence"/>
</dbReference>
<protein>
    <submittedName>
        <fullName evidence="1">Uncharacterized protein</fullName>
    </submittedName>
</protein>
<comment type="caution">
    <text evidence="1">The sequence shown here is derived from an EMBL/GenBank/DDBJ whole genome shotgun (WGS) entry which is preliminary data.</text>
</comment>
<evidence type="ECO:0000313" key="2">
    <source>
        <dbReference type="Proteomes" id="UP000004725"/>
    </source>
</evidence>
<dbReference type="EMBL" id="AJYB01000012">
    <property type="protein sequence ID" value="EIM07757.1"/>
    <property type="molecule type" value="Genomic_DNA"/>
</dbReference>
<dbReference type="RefSeq" id="WP_006828800.1">
    <property type="nucleotide sequence ID" value="NZ_AJYB01000012.1"/>
</dbReference>
<organism evidence="1 2">
    <name type="scientific">Planococcus antarcticus DSM 14505</name>
    <dbReference type="NCBI Taxonomy" id="1185653"/>
    <lineage>
        <taxon>Bacteria</taxon>
        <taxon>Bacillati</taxon>
        <taxon>Bacillota</taxon>
        <taxon>Bacilli</taxon>
        <taxon>Bacillales</taxon>
        <taxon>Caryophanaceae</taxon>
        <taxon>Planococcus</taxon>
    </lineage>
</organism>
<gene>
    <name evidence="1" type="ORF">A1A1_03942</name>
</gene>